<keyword evidence="2" id="KW-1185">Reference proteome</keyword>
<sequence>MNRGQLSIQDLKGQLEELRSHHTTTLGQLMETLTTGMAVCFCACNSTVGTTPSHLYIFQSTTSLEVNSCLPLWLFLCAHECLLSHCLFVCLLFPNWAWHFTPRGPWPAFEKTFYCAVTD</sequence>
<proteinExistence type="predicted"/>
<gene>
    <name evidence="1" type="ORF">CSSPJE1EN1_LOCUS8193</name>
</gene>
<accession>A0ABP0W7D4</accession>
<dbReference type="EMBL" id="OZ020110">
    <property type="protein sequence ID" value="CAK9262715.1"/>
    <property type="molecule type" value="Genomic_DNA"/>
</dbReference>
<reference evidence="1" key="1">
    <citation type="submission" date="2024-02" db="EMBL/GenBank/DDBJ databases">
        <authorList>
            <consortium name="ELIXIR-Norway"/>
            <consortium name="Elixir Norway"/>
        </authorList>
    </citation>
    <scope>NUCLEOTIDE SEQUENCE</scope>
</reference>
<name>A0ABP0W7D4_9BRYO</name>
<evidence type="ECO:0000313" key="1">
    <source>
        <dbReference type="EMBL" id="CAK9262715.1"/>
    </source>
</evidence>
<dbReference type="Proteomes" id="UP001497444">
    <property type="component" value="Chromosome 15"/>
</dbReference>
<evidence type="ECO:0000313" key="2">
    <source>
        <dbReference type="Proteomes" id="UP001497444"/>
    </source>
</evidence>
<organism evidence="1 2">
    <name type="scientific">Sphagnum jensenii</name>
    <dbReference type="NCBI Taxonomy" id="128206"/>
    <lineage>
        <taxon>Eukaryota</taxon>
        <taxon>Viridiplantae</taxon>
        <taxon>Streptophyta</taxon>
        <taxon>Embryophyta</taxon>
        <taxon>Bryophyta</taxon>
        <taxon>Sphagnophytina</taxon>
        <taxon>Sphagnopsida</taxon>
        <taxon>Sphagnales</taxon>
        <taxon>Sphagnaceae</taxon>
        <taxon>Sphagnum</taxon>
    </lineage>
</organism>
<protein>
    <submittedName>
        <fullName evidence="1">Uncharacterized protein</fullName>
    </submittedName>
</protein>